<evidence type="ECO:0000313" key="6">
    <source>
        <dbReference type="Proteomes" id="UP000287177"/>
    </source>
</evidence>
<dbReference type="GO" id="GO:0031956">
    <property type="term" value="F:medium-chain fatty acid-CoA ligase activity"/>
    <property type="evidence" value="ECO:0007669"/>
    <property type="project" value="TreeGrafter"/>
</dbReference>
<evidence type="ECO:0008006" key="7">
    <source>
        <dbReference type="Google" id="ProtNLM"/>
    </source>
</evidence>
<keyword evidence="2" id="KW-0436">Ligase</keyword>
<dbReference type="Gene3D" id="3.30.300.30">
    <property type="match status" value="1"/>
</dbReference>
<organism evidence="5 6">
    <name type="scientific">Mycolicibacterium elephantis DSM 44368</name>
    <dbReference type="NCBI Taxonomy" id="1335622"/>
    <lineage>
        <taxon>Bacteria</taxon>
        <taxon>Bacillati</taxon>
        <taxon>Actinomycetota</taxon>
        <taxon>Actinomycetes</taxon>
        <taxon>Mycobacteriales</taxon>
        <taxon>Mycobacteriaceae</taxon>
        <taxon>Mycolicibacterium</taxon>
    </lineage>
</organism>
<proteinExistence type="inferred from homology"/>
<dbReference type="InterPro" id="IPR000873">
    <property type="entry name" value="AMP-dep_synth/lig_dom"/>
</dbReference>
<dbReference type="AlphaFoldDB" id="A0A439DRF7"/>
<dbReference type="Pfam" id="PF13193">
    <property type="entry name" value="AMP-binding_C"/>
    <property type="match status" value="1"/>
</dbReference>
<feature type="domain" description="AMP-dependent synthetase/ligase" evidence="3">
    <location>
        <begin position="31"/>
        <end position="392"/>
    </location>
</feature>
<evidence type="ECO:0000259" key="3">
    <source>
        <dbReference type="Pfam" id="PF00501"/>
    </source>
</evidence>
<dbReference type="RefSeq" id="WP_128109439.1">
    <property type="nucleotide sequence ID" value="NZ_ATDN01000023.1"/>
</dbReference>
<feature type="domain" description="AMP-binding enzyme C-terminal" evidence="4">
    <location>
        <begin position="444"/>
        <end position="519"/>
    </location>
</feature>
<comment type="similarity">
    <text evidence="1">Belongs to the ATP-dependent AMP-binding enzyme family.</text>
</comment>
<dbReference type="GO" id="GO:0006631">
    <property type="term" value="P:fatty acid metabolic process"/>
    <property type="evidence" value="ECO:0007669"/>
    <property type="project" value="TreeGrafter"/>
</dbReference>
<gene>
    <name evidence="5" type="ORF">MELE44368_03855</name>
</gene>
<evidence type="ECO:0000259" key="4">
    <source>
        <dbReference type="Pfam" id="PF13193"/>
    </source>
</evidence>
<dbReference type="PROSITE" id="PS00455">
    <property type="entry name" value="AMP_BINDING"/>
    <property type="match status" value="1"/>
</dbReference>
<accession>A0A439DRF7</accession>
<dbReference type="EMBL" id="ATDN01000023">
    <property type="protein sequence ID" value="RWA18777.1"/>
    <property type="molecule type" value="Genomic_DNA"/>
</dbReference>
<sequence>MTVEHRLQQSYWAADRSVDLVQASVGQVLAQRSGERPNLTALVGTRHGFGEHVRITYGELYEEATRVATALSRTATRGDLIALWAPNVVEWPIVQYGAALAGMVLVALNPVLRDDELEYALTHSGAKVLLHADTSRDYQMGEVAKRVSDGIDGLQRISLADDAWCASEPDPAAIADVTPDDLAMLQYTSGTTGRPKGVLLTHRALVNVARLTMTAAGARVRGVCVNPLPMFHTAGCVIGTLGPLWLGGTAVLVERFTPAETLATLRDEQTDVLFFVPPILDALLAAQRSQDAPAPQIPVIMGGAARVLPEMIDGAAEVFGATVLNLFGQTELAPVLSMTRPDDSHRDRTTTVGRPLPQVDCKVVDPRTGAVVPVGEQGEICARGYQQFVEYLHDPAATRAAVDEEGFVHTGDLGTLDQRGYLTVTGRLKEIIIRGGENIAPADVEQHLEGHEDVSDLAVVGIPDDRWGEVVAVVFRSQGDPAEVKKRLVAAAESKLASYKRPARWFVSDTAFPVTPTGKVRRFALRDSVLRGEVREL</sequence>
<evidence type="ECO:0000256" key="2">
    <source>
        <dbReference type="ARBA" id="ARBA00022598"/>
    </source>
</evidence>
<protein>
    <recommendedName>
        <fullName evidence="7">Long-chain fatty acid--CoA ligase</fullName>
    </recommendedName>
</protein>
<dbReference type="PANTHER" id="PTHR43201:SF5">
    <property type="entry name" value="MEDIUM-CHAIN ACYL-COA LIGASE ACSF2, MITOCHONDRIAL"/>
    <property type="match status" value="1"/>
</dbReference>
<dbReference type="InterPro" id="IPR045851">
    <property type="entry name" value="AMP-bd_C_sf"/>
</dbReference>
<evidence type="ECO:0000313" key="5">
    <source>
        <dbReference type="EMBL" id="RWA18777.1"/>
    </source>
</evidence>
<comment type="caution">
    <text evidence="5">The sequence shown here is derived from an EMBL/GenBank/DDBJ whole genome shotgun (WGS) entry which is preliminary data.</text>
</comment>
<dbReference type="InterPro" id="IPR042099">
    <property type="entry name" value="ANL_N_sf"/>
</dbReference>
<dbReference type="Proteomes" id="UP000287177">
    <property type="component" value="Unassembled WGS sequence"/>
</dbReference>
<dbReference type="Pfam" id="PF00501">
    <property type="entry name" value="AMP-binding"/>
    <property type="match status" value="1"/>
</dbReference>
<reference evidence="5 6" key="1">
    <citation type="submission" date="2013-06" db="EMBL/GenBank/DDBJ databases">
        <title>The draft sequence of the Mycobacterium elephantis genome.</title>
        <authorList>
            <person name="Pettersson F.B."/>
            <person name="Das S."/>
            <person name="Dasgupta S."/>
            <person name="Bhattacharya A."/>
            <person name="Kirsebom L.A."/>
        </authorList>
    </citation>
    <scope>NUCLEOTIDE SEQUENCE [LARGE SCALE GENOMIC DNA]</scope>
    <source>
        <strain evidence="5 6">DSM 44368</strain>
    </source>
</reference>
<dbReference type="PANTHER" id="PTHR43201">
    <property type="entry name" value="ACYL-COA SYNTHETASE"/>
    <property type="match status" value="1"/>
</dbReference>
<dbReference type="InterPro" id="IPR020845">
    <property type="entry name" value="AMP-binding_CS"/>
</dbReference>
<dbReference type="SUPFAM" id="SSF56801">
    <property type="entry name" value="Acetyl-CoA synthetase-like"/>
    <property type="match status" value="1"/>
</dbReference>
<keyword evidence="6" id="KW-1185">Reference proteome</keyword>
<name>A0A439DRF7_9MYCO</name>
<evidence type="ECO:0000256" key="1">
    <source>
        <dbReference type="ARBA" id="ARBA00006432"/>
    </source>
</evidence>
<dbReference type="Gene3D" id="3.40.50.12780">
    <property type="entry name" value="N-terminal domain of ligase-like"/>
    <property type="match status" value="1"/>
</dbReference>
<dbReference type="InterPro" id="IPR025110">
    <property type="entry name" value="AMP-bd_C"/>
</dbReference>